<keyword evidence="1" id="KW-1133">Transmembrane helix</keyword>
<feature type="transmembrane region" description="Helical" evidence="1">
    <location>
        <begin position="29"/>
        <end position="54"/>
    </location>
</feature>
<reference evidence="2" key="2">
    <citation type="submission" date="2022-07" db="EMBL/GenBank/DDBJ databases">
        <title>Complete genome of Mycoplasma caviae type strain G122.</title>
        <authorList>
            <person name="Spergser J."/>
        </authorList>
    </citation>
    <scope>NUCLEOTIDE SEQUENCE</scope>
    <source>
        <strain evidence="2">G122</strain>
    </source>
</reference>
<dbReference type="RefSeq" id="WP_126117930.1">
    <property type="nucleotide sequence ID" value="NZ_CP101806.1"/>
</dbReference>
<feature type="transmembrane region" description="Helical" evidence="1">
    <location>
        <begin position="66"/>
        <end position="85"/>
    </location>
</feature>
<accession>A0A3P8KLM7</accession>
<evidence type="ECO:0000256" key="1">
    <source>
        <dbReference type="SAM" id="Phobius"/>
    </source>
</evidence>
<keyword evidence="1" id="KW-0472">Membrane</keyword>
<keyword evidence="1" id="KW-0812">Transmembrane</keyword>
<name>A0A3P8KLM7_9BACT</name>
<dbReference type="Proteomes" id="UP001058569">
    <property type="component" value="Chromosome"/>
</dbReference>
<dbReference type="EMBL" id="CP101806">
    <property type="protein sequence ID" value="UUD35586.1"/>
    <property type="molecule type" value="Genomic_DNA"/>
</dbReference>
<keyword evidence="5" id="KW-1185">Reference proteome</keyword>
<proteinExistence type="predicted"/>
<sequence length="450" mass="53563">MKNNSILEKVNKIVKENNFDRKTIIKLSILILVSILTFFAFLFLLNILAEVIYIANYRGLKLSKKWIFFLMPITCLKLLIYYLIFRLVAKVKIHQYSNSNIFKALKWYKIYCFITFKFKKINELDSKNSFDEDEVNIIKVFSNKGLIPLGSASFVMKYKNFWRKNNNIDFVSTDFSNISNDWIKDLSDIEILHTNSAAVRLIYKSKYKIEIMNSKVILPQYWKYKNGKKIINKYWLFGIKLQQLFRLLTSENLTSGISKKISDIEYDIAFLLANEKISMKKAIDVFKHSIISNSFFYNFVALSKFDIRDEIQCEKVKKYLDNFEYFNDKRILQVLFVVREMFKKLKIDEDAQKLYKAIDTIIYKEQANKKYVQYANLDIIKDDELILMFKKFGTKLETNSFSKNNLITESKQKQINNFLRWLLKTSPKSDNGFDIRYLILSEMDRIYYEG</sequence>
<dbReference type="NCBIfam" id="NF045994">
    <property type="entry name" value="MAG4530_fam"/>
    <property type="match status" value="1"/>
</dbReference>
<protein>
    <submittedName>
        <fullName evidence="3">Uncharacterized protein</fullName>
    </submittedName>
</protein>
<gene>
    <name evidence="3" type="ORF">NCTC10126_00127</name>
    <name evidence="2" type="ORF">NPA07_01790</name>
</gene>
<evidence type="ECO:0000313" key="3">
    <source>
        <dbReference type="EMBL" id="VDR41648.1"/>
    </source>
</evidence>
<organism evidence="3 4">
    <name type="scientific">Mycoplasmopsis caviae</name>
    <dbReference type="NCBI Taxonomy" id="55603"/>
    <lineage>
        <taxon>Bacteria</taxon>
        <taxon>Bacillati</taxon>
        <taxon>Mycoplasmatota</taxon>
        <taxon>Mycoplasmoidales</taxon>
        <taxon>Metamycoplasmataceae</taxon>
        <taxon>Mycoplasmopsis</taxon>
    </lineage>
</organism>
<dbReference type="Proteomes" id="UP000280036">
    <property type="component" value="Unassembled WGS sequence"/>
</dbReference>
<reference evidence="3 4" key="1">
    <citation type="submission" date="2018-12" db="EMBL/GenBank/DDBJ databases">
        <authorList>
            <consortium name="Pathogen Informatics"/>
        </authorList>
    </citation>
    <scope>NUCLEOTIDE SEQUENCE [LARGE SCALE GENOMIC DNA]</scope>
    <source>
        <strain evidence="3 4">NCTC10126</strain>
    </source>
</reference>
<evidence type="ECO:0000313" key="5">
    <source>
        <dbReference type="Proteomes" id="UP001058569"/>
    </source>
</evidence>
<evidence type="ECO:0000313" key="4">
    <source>
        <dbReference type="Proteomes" id="UP000280036"/>
    </source>
</evidence>
<dbReference type="AlphaFoldDB" id="A0A3P8KLM7"/>
<dbReference type="EMBL" id="UZVY01000001">
    <property type="protein sequence ID" value="VDR41648.1"/>
    <property type="molecule type" value="Genomic_DNA"/>
</dbReference>
<dbReference type="OrthoDB" id="394675at2"/>
<evidence type="ECO:0000313" key="2">
    <source>
        <dbReference type="EMBL" id="UUD35586.1"/>
    </source>
</evidence>